<proteinExistence type="predicted"/>
<dbReference type="PANTHER" id="PTHR31906">
    <property type="entry name" value="PLASTID-LIPID-ASSOCIATED PROTEIN 4, CHLOROPLASTIC-RELATED"/>
    <property type="match status" value="1"/>
</dbReference>
<accession>A0ABX5F9F1</accession>
<feature type="domain" description="Plastid lipid-associated protein/fibrillin conserved" evidence="2">
    <location>
        <begin position="46"/>
        <end position="199"/>
    </location>
</feature>
<protein>
    <submittedName>
        <fullName evidence="3">PAP fibrillin</fullName>
    </submittedName>
</protein>
<gene>
    <name evidence="3" type="ORF">C7B81_06630</name>
</gene>
<reference evidence="3 4" key="2">
    <citation type="submission" date="2018-03" db="EMBL/GenBank/DDBJ databases">
        <title>The ancient ancestry and fast evolution of plastids.</title>
        <authorList>
            <person name="Moore K.R."/>
            <person name="Magnabosco C."/>
            <person name="Momper L."/>
            <person name="Gold D.A."/>
            <person name="Bosak T."/>
            <person name="Fournier G.P."/>
        </authorList>
    </citation>
    <scope>NUCLEOTIDE SEQUENCE [LARGE SCALE GENOMIC DNA]</scope>
    <source>
        <strain evidence="3 4">CCALA 015</strain>
    </source>
</reference>
<dbReference type="Proteomes" id="UP000238218">
    <property type="component" value="Unassembled WGS sequence"/>
</dbReference>
<dbReference type="EMBL" id="PVWP01000003">
    <property type="protein sequence ID" value="PSB38367.1"/>
    <property type="molecule type" value="Genomic_DNA"/>
</dbReference>
<evidence type="ECO:0000313" key="3">
    <source>
        <dbReference type="EMBL" id="PSB38367.1"/>
    </source>
</evidence>
<name>A0ABX5F9F1_9CHRO</name>
<feature type="region of interest" description="Disordered" evidence="1">
    <location>
        <begin position="1"/>
        <end position="27"/>
    </location>
</feature>
<keyword evidence="4" id="KW-1185">Reference proteome</keyword>
<sequence length="212" mass="22880">MRPVPRVRAVTQAPPATPDGPTAAAGEAPACRQELLGLLRAGSPGAAPSAARRIEALIGRLELLQPADLRSQAAQLAGVWELRWSSSSQPYLAVRPWLENLQLLDPAGGRALNLLRPAGPLGPLAGIAVQASIAVASEVPHQRVSVRFERGGWRGPRFGDQRLELFRQVRQSFAAWLDVTVLDDELRVSRGQNGTLFALVRRPDLELAAFLD</sequence>
<comment type="caution">
    <text evidence="3">The sequence shown here is derived from an EMBL/GenBank/DDBJ whole genome shotgun (WGS) entry which is preliminary data.</text>
</comment>
<evidence type="ECO:0000256" key="1">
    <source>
        <dbReference type="SAM" id="MobiDB-lite"/>
    </source>
</evidence>
<dbReference type="RefSeq" id="WP_106220479.1">
    <property type="nucleotide sequence ID" value="NZ_PVWP01000003.1"/>
</dbReference>
<organism evidence="3 4">
    <name type="scientific">Aphanothece cf. minutissima CCALA 015</name>
    <dbReference type="NCBI Taxonomy" id="2107695"/>
    <lineage>
        <taxon>Bacteria</taxon>
        <taxon>Bacillati</taxon>
        <taxon>Cyanobacteriota</taxon>
        <taxon>Cyanophyceae</taxon>
        <taxon>Oscillatoriophycideae</taxon>
        <taxon>Chroococcales</taxon>
        <taxon>Aphanothecaceae</taxon>
        <taxon>Aphanothece</taxon>
    </lineage>
</organism>
<dbReference type="InterPro" id="IPR006843">
    <property type="entry name" value="PAP/fibrillin_dom"/>
</dbReference>
<dbReference type="Pfam" id="PF04755">
    <property type="entry name" value="PAP_fibrillin"/>
    <property type="match status" value="1"/>
</dbReference>
<reference evidence="3 4" key="1">
    <citation type="submission" date="2018-02" db="EMBL/GenBank/DDBJ databases">
        <authorList>
            <person name="Moore K."/>
            <person name="Momper L."/>
        </authorList>
    </citation>
    <scope>NUCLEOTIDE SEQUENCE [LARGE SCALE GENOMIC DNA]</scope>
    <source>
        <strain evidence="3 4">CCALA 015</strain>
    </source>
</reference>
<evidence type="ECO:0000259" key="2">
    <source>
        <dbReference type="Pfam" id="PF04755"/>
    </source>
</evidence>
<dbReference type="InterPro" id="IPR039633">
    <property type="entry name" value="PAP"/>
</dbReference>
<evidence type="ECO:0000313" key="4">
    <source>
        <dbReference type="Proteomes" id="UP000238218"/>
    </source>
</evidence>